<dbReference type="InterPro" id="IPR047347">
    <property type="entry name" value="YvaQ-like_sensor"/>
</dbReference>
<reference evidence="11 12" key="1">
    <citation type="submission" date="2018-10" db="EMBL/GenBank/DDBJ databases">
        <title>Genome Sequencing of Pantoea dispersa DSM 32899.</title>
        <authorList>
            <person name="Nawrath M."/>
            <person name="Ottenheim C."/>
            <person name="Wilm A."/>
            <person name="Zimmermann W."/>
            <person name="Wu J.C."/>
        </authorList>
    </citation>
    <scope>NUCLEOTIDE SEQUENCE [LARGE SCALE GENOMIC DNA]</scope>
    <source>
        <strain evidence="11 12">DSM 32899</strain>
    </source>
</reference>
<dbReference type="KEGG" id="pdis:D8B20_04095"/>
<dbReference type="InterPro" id="IPR004089">
    <property type="entry name" value="MCPsignal_dom"/>
</dbReference>
<dbReference type="AlphaFoldDB" id="A0A518XAQ4"/>
<evidence type="ECO:0000256" key="5">
    <source>
        <dbReference type="ARBA" id="ARBA00029447"/>
    </source>
</evidence>
<keyword evidence="4 6" id="KW-0807">Transducer</keyword>
<dbReference type="GO" id="GO:0006935">
    <property type="term" value="P:chemotaxis"/>
    <property type="evidence" value="ECO:0007669"/>
    <property type="project" value="UniProtKB-KW"/>
</dbReference>
<keyword evidence="3" id="KW-0145">Chemotaxis</keyword>
<dbReference type="Gene3D" id="1.10.287.950">
    <property type="entry name" value="Methyl-accepting chemotaxis protein"/>
    <property type="match status" value="1"/>
</dbReference>
<organism evidence="11 12">
    <name type="scientific">Candidatus Pantoea soli</name>
    <dbReference type="NCBI Taxonomy" id="3098669"/>
    <lineage>
        <taxon>Bacteria</taxon>
        <taxon>Pseudomonadati</taxon>
        <taxon>Pseudomonadota</taxon>
        <taxon>Gammaproteobacteria</taxon>
        <taxon>Enterobacterales</taxon>
        <taxon>Erwiniaceae</taxon>
        <taxon>Pantoea</taxon>
    </lineage>
</organism>
<dbReference type="PANTHER" id="PTHR43531">
    <property type="entry name" value="PROTEIN ICFG"/>
    <property type="match status" value="1"/>
</dbReference>
<protein>
    <submittedName>
        <fullName evidence="11">HAMP domain-containing protein</fullName>
    </submittedName>
</protein>
<dbReference type="CDD" id="cd11386">
    <property type="entry name" value="MCP_signal"/>
    <property type="match status" value="1"/>
</dbReference>
<evidence type="ECO:0000256" key="7">
    <source>
        <dbReference type="SAM" id="Coils"/>
    </source>
</evidence>
<feature type="domain" description="Methyl-accepting transducer" evidence="9">
    <location>
        <begin position="271"/>
        <end position="500"/>
    </location>
</feature>
<dbReference type="EMBL" id="CP032702">
    <property type="protein sequence ID" value="QDY41126.1"/>
    <property type="molecule type" value="Genomic_DNA"/>
</dbReference>
<dbReference type="InterPro" id="IPR051310">
    <property type="entry name" value="MCP_chemotaxis"/>
</dbReference>
<feature type="coiled-coil region" evidence="7">
    <location>
        <begin position="471"/>
        <end position="509"/>
    </location>
</feature>
<dbReference type="PROSITE" id="PS50111">
    <property type="entry name" value="CHEMOTAXIS_TRANSDUC_2"/>
    <property type="match status" value="1"/>
</dbReference>
<dbReference type="GO" id="GO:0007165">
    <property type="term" value="P:signal transduction"/>
    <property type="evidence" value="ECO:0007669"/>
    <property type="project" value="UniProtKB-KW"/>
</dbReference>
<evidence type="ECO:0000256" key="4">
    <source>
        <dbReference type="ARBA" id="ARBA00023224"/>
    </source>
</evidence>
<dbReference type="PROSITE" id="PS50885">
    <property type="entry name" value="HAMP"/>
    <property type="match status" value="1"/>
</dbReference>
<feature type="transmembrane region" description="Helical" evidence="8">
    <location>
        <begin position="193"/>
        <end position="212"/>
    </location>
</feature>
<evidence type="ECO:0000313" key="12">
    <source>
        <dbReference type="Proteomes" id="UP000319411"/>
    </source>
</evidence>
<evidence type="ECO:0000259" key="9">
    <source>
        <dbReference type="PROSITE" id="PS50111"/>
    </source>
</evidence>
<evidence type="ECO:0000256" key="6">
    <source>
        <dbReference type="PROSITE-ProRule" id="PRU00284"/>
    </source>
</evidence>
<feature type="domain" description="HAMP" evidence="10">
    <location>
        <begin position="214"/>
        <end position="266"/>
    </location>
</feature>
<evidence type="ECO:0000259" key="10">
    <source>
        <dbReference type="PROSITE" id="PS50885"/>
    </source>
</evidence>
<evidence type="ECO:0000256" key="2">
    <source>
        <dbReference type="ARBA" id="ARBA00022481"/>
    </source>
</evidence>
<keyword evidence="7" id="KW-0175">Coiled coil</keyword>
<keyword evidence="12" id="KW-1185">Reference proteome</keyword>
<accession>A0A518XAQ4</accession>
<gene>
    <name evidence="11" type="ORF">D8B20_04095</name>
</gene>
<dbReference type="InterPro" id="IPR024478">
    <property type="entry name" value="HlyB_4HB_MCP"/>
</dbReference>
<dbReference type="InterPro" id="IPR003660">
    <property type="entry name" value="HAMP_dom"/>
</dbReference>
<dbReference type="Pfam" id="PF00015">
    <property type="entry name" value="MCPsignal"/>
    <property type="match status" value="1"/>
</dbReference>
<dbReference type="RefSeq" id="WP_145887366.1">
    <property type="nucleotide sequence ID" value="NZ_CP032702.1"/>
</dbReference>
<dbReference type="CDD" id="cd19411">
    <property type="entry name" value="MCP2201-like_sensor"/>
    <property type="match status" value="1"/>
</dbReference>
<keyword evidence="2" id="KW-0488">Methylation</keyword>
<evidence type="ECO:0000256" key="3">
    <source>
        <dbReference type="ARBA" id="ARBA00022500"/>
    </source>
</evidence>
<proteinExistence type="inferred from homology"/>
<dbReference type="CDD" id="cd06225">
    <property type="entry name" value="HAMP"/>
    <property type="match status" value="1"/>
</dbReference>
<dbReference type="OrthoDB" id="8724574at2"/>
<dbReference type="GO" id="GO:0004888">
    <property type="term" value="F:transmembrane signaling receptor activity"/>
    <property type="evidence" value="ECO:0007669"/>
    <property type="project" value="TreeGrafter"/>
</dbReference>
<dbReference type="Pfam" id="PF00672">
    <property type="entry name" value="HAMP"/>
    <property type="match status" value="1"/>
</dbReference>
<dbReference type="Proteomes" id="UP000319411">
    <property type="component" value="Chromosome"/>
</dbReference>
<dbReference type="SUPFAM" id="SSF58104">
    <property type="entry name" value="Methyl-accepting chemotaxis protein (MCP) signaling domain"/>
    <property type="match status" value="1"/>
</dbReference>
<keyword evidence="8" id="KW-0472">Membrane</keyword>
<dbReference type="SMART" id="SM00304">
    <property type="entry name" value="HAMP"/>
    <property type="match status" value="1"/>
</dbReference>
<evidence type="ECO:0000256" key="8">
    <source>
        <dbReference type="SAM" id="Phobius"/>
    </source>
</evidence>
<keyword evidence="8" id="KW-1133">Transmembrane helix</keyword>
<comment type="subcellular location">
    <subcellularLocation>
        <location evidence="1">Membrane</location>
    </subcellularLocation>
</comment>
<keyword evidence="8" id="KW-0812">Transmembrane</keyword>
<dbReference type="Pfam" id="PF12729">
    <property type="entry name" value="4HB_MCP_1"/>
    <property type="match status" value="1"/>
</dbReference>
<dbReference type="Gene3D" id="6.10.340.10">
    <property type="match status" value="1"/>
</dbReference>
<comment type="similarity">
    <text evidence="5">Belongs to the methyl-accepting chemotaxis (MCP) protein family.</text>
</comment>
<dbReference type="SMART" id="SM00283">
    <property type="entry name" value="MA"/>
    <property type="match status" value="1"/>
</dbReference>
<dbReference type="GO" id="GO:0005886">
    <property type="term" value="C:plasma membrane"/>
    <property type="evidence" value="ECO:0007669"/>
    <property type="project" value="TreeGrafter"/>
</dbReference>
<dbReference type="PANTHER" id="PTHR43531:SF14">
    <property type="entry name" value="METHYL-ACCEPTING CHEMOTAXIS PROTEIN I-RELATED"/>
    <property type="match status" value="1"/>
</dbReference>
<sequence length="518" mass="54888">MLSLKNMKVGVRLGIAFGLVVALLVVVGVTSIVKINNIKGGITSIVEDRYVKVRLGFDVRDGVNEQIKYLRGIVIDTTRPQFNVQRYQQLADATEHTNSAMKKIEAIQVTPVGKKKIAGLLAASRQFEQEKNAVLELVRAGKADDASYYVLKKITAIQNAYLSSAEAFADSQSQQLQQEGAKIIQEGSTAVEITLICSIIAVIAAVVLGYLLTRSIVQPLNEAVRIAGNVAAGDLSSHIEVRSRDETGVLMQALQSMNDNLLTIVSNVRAGSDTIAVASNQISSGNIDLSSRTEQQASSLEETASAMEQMTATVKHNAENAREANMLVAKTSGVAKEGGVVMEQVIEKMEAIALSSKKIVDIISVIDSIAFQTNILSLNAAVEAARAGEQGRGFAVVASEVRNLAQRSASAAKEIKVLIEDSVAQVDEGSRLVTQAGSTIGEVVNSVTSVAGIMSEITIASSEQSSGISEINQAITQMEAVTQQNAALVQEASAASQALQEQADRLAQSMAVFKTAAV</sequence>
<dbReference type="FunFam" id="1.10.287.950:FF:000001">
    <property type="entry name" value="Methyl-accepting chemotaxis sensory transducer"/>
    <property type="match status" value="1"/>
</dbReference>
<name>A0A518XAQ4_9GAMM</name>
<evidence type="ECO:0000313" key="11">
    <source>
        <dbReference type="EMBL" id="QDY41126.1"/>
    </source>
</evidence>
<evidence type="ECO:0000256" key="1">
    <source>
        <dbReference type="ARBA" id="ARBA00004370"/>
    </source>
</evidence>